<evidence type="ECO:0000256" key="2">
    <source>
        <dbReference type="ARBA" id="ARBA00022676"/>
    </source>
</evidence>
<keyword evidence="4" id="KW-0548">Nucleotidyltransferase</keyword>
<feature type="repeat" description="TPR" evidence="8">
    <location>
        <begin position="754"/>
        <end position="787"/>
    </location>
</feature>
<reference evidence="11" key="1">
    <citation type="submission" date="2021-02" db="EMBL/GenBank/DDBJ databases">
        <authorList>
            <person name="Nowell W R."/>
        </authorList>
    </citation>
    <scope>NUCLEOTIDE SEQUENCE</scope>
</reference>
<dbReference type="SUPFAM" id="SSF48452">
    <property type="entry name" value="TPR-like"/>
    <property type="match status" value="2"/>
</dbReference>
<feature type="repeat" description="TPR" evidence="8">
    <location>
        <begin position="628"/>
        <end position="661"/>
    </location>
</feature>
<dbReference type="PROSITE" id="PS50005">
    <property type="entry name" value="TPR"/>
    <property type="match status" value="10"/>
</dbReference>
<dbReference type="PROSITE" id="PS51996">
    <property type="entry name" value="TR_MART"/>
    <property type="match status" value="1"/>
</dbReference>
<feature type="repeat" description="TPR" evidence="8">
    <location>
        <begin position="712"/>
        <end position="745"/>
    </location>
</feature>
<dbReference type="Proteomes" id="UP000663824">
    <property type="component" value="Unassembled WGS sequence"/>
</dbReference>
<evidence type="ECO:0000256" key="3">
    <source>
        <dbReference type="ARBA" id="ARBA00022679"/>
    </source>
</evidence>
<dbReference type="EMBL" id="CAJOBJ010001890">
    <property type="protein sequence ID" value="CAF3901434.1"/>
    <property type="molecule type" value="Genomic_DNA"/>
</dbReference>
<evidence type="ECO:0000256" key="6">
    <source>
        <dbReference type="ARBA" id="ARBA00022803"/>
    </source>
</evidence>
<dbReference type="EMBL" id="CAJNRE010012859">
    <property type="protein sequence ID" value="CAF2114194.1"/>
    <property type="molecule type" value="Genomic_DNA"/>
</dbReference>
<evidence type="ECO:0000256" key="9">
    <source>
        <dbReference type="RuleBase" id="RU361228"/>
    </source>
</evidence>
<feature type="repeat" description="TPR" evidence="8">
    <location>
        <begin position="796"/>
        <end position="829"/>
    </location>
</feature>
<dbReference type="Gene3D" id="3.90.176.10">
    <property type="entry name" value="Toxin ADP-ribosyltransferase, Chain A, domain 1"/>
    <property type="match status" value="1"/>
</dbReference>
<gene>
    <name evidence="12" type="ORF">GIL414_LOCUS6577</name>
    <name evidence="10" type="ORF">KQP761_LOCUS38249</name>
    <name evidence="11" type="ORF">MBJ925_LOCUS24654</name>
    <name evidence="13" type="ORF">SMN809_LOCUS6842</name>
</gene>
<dbReference type="PANTHER" id="PTHR45641">
    <property type="entry name" value="TETRATRICOPEPTIDE REPEAT PROTEIN (AFU_ORTHOLOGUE AFUA_6G03870)"/>
    <property type="match status" value="1"/>
</dbReference>
<dbReference type="GO" id="GO:0016779">
    <property type="term" value="F:nucleotidyltransferase activity"/>
    <property type="evidence" value="ECO:0007669"/>
    <property type="project" value="UniProtKB-KW"/>
</dbReference>
<feature type="repeat" description="TPR" evidence="8">
    <location>
        <begin position="423"/>
        <end position="456"/>
    </location>
</feature>
<evidence type="ECO:0000256" key="5">
    <source>
        <dbReference type="ARBA" id="ARBA00022737"/>
    </source>
</evidence>
<feature type="repeat" description="TPR" evidence="8">
    <location>
        <begin position="544"/>
        <end position="577"/>
    </location>
</feature>
<feature type="repeat" description="TPR" evidence="8">
    <location>
        <begin position="586"/>
        <end position="619"/>
    </location>
</feature>
<dbReference type="SMART" id="SM00028">
    <property type="entry name" value="TPR"/>
    <property type="match status" value="10"/>
</dbReference>
<proteinExistence type="inferred from homology"/>
<dbReference type="Proteomes" id="UP000676336">
    <property type="component" value="Unassembled WGS sequence"/>
</dbReference>
<dbReference type="EMBL" id="CAJOBI010001904">
    <property type="protein sequence ID" value="CAF3905030.1"/>
    <property type="molecule type" value="Genomic_DNA"/>
</dbReference>
<feature type="repeat" description="TPR" evidence="8">
    <location>
        <begin position="502"/>
        <end position="535"/>
    </location>
</feature>
<comment type="catalytic activity">
    <reaction evidence="7 9">
        <text>L-arginyl-[protein] + NAD(+) = N(omega)-(ADP-D-ribosyl)-L-arginyl-[protein] + nicotinamide + H(+)</text>
        <dbReference type="Rhea" id="RHEA:19149"/>
        <dbReference type="Rhea" id="RHEA-COMP:10532"/>
        <dbReference type="Rhea" id="RHEA-COMP:15087"/>
        <dbReference type="ChEBI" id="CHEBI:15378"/>
        <dbReference type="ChEBI" id="CHEBI:17154"/>
        <dbReference type="ChEBI" id="CHEBI:29965"/>
        <dbReference type="ChEBI" id="CHEBI:57540"/>
        <dbReference type="ChEBI" id="CHEBI:142554"/>
        <dbReference type="EC" id="2.4.2.31"/>
    </reaction>
</comment>
<keyword evidence="2 9" id="KW-0328">Glycosyltransferase</keyword>
<dbReference type="Pfam" id="PF13424">
    <property type="entry name" value="TPR_12"/>
    <property type="match status" value="4"/>
</dbReference>
<dbReference type="PANTHER" id="PTHR45641:SF1">
    <property type="entry name" value="AAA+ ATPASE DOMAIN-CONTAINING PROTEIN"/>
    <property type="match status" value="1"/>
</dbReference>
<dbReference type="InterPro" id="IPR000768">
    <property type="entry name" value="ART"/>
</dbReference>
<dbReference type="Proteomes" id="UP000681720">
    <property type="component" value="Unassembled WGS sequence"/>
</dbReference>
<evidence type="ECO:0000256" key="8">
    <source>
        <dbReference type="PROSITE-ProRule" id="PRU00339"/>
    </source>
</evidence>
<evidence type="ECO:0000313" key="10">
    <source>
        <dbReference type="EMBL" id="CAF1685213.1"/>
    </source>
</evidence>
<evidence type="ECO:0000313" key="14">
    <source>
        <dbReference type="Proteomes" id="UP000663824"/>
    </source>
</evidence>
<evidence type="ECO:0000256" key="7">
    <source>
        <dbReference type="ARBA" id="ARBA00047597"/>
    </source>
</evidence>
<protein>
    <recommendedName>
        <fullName evidence="9">NAD(P)(+)--arginine ADP-ribosyltransferase</fullName>
        <ecNumber evidence="9">2.4.2.31</ecNumber>
    </recommendedName>
    <alternativeName>
        <fullName evidence="9">Mono(ADP-ribosyl)transferase</fullName>
    </alternativeName>
</protein>
<dbReference type="SUPFAM" id="SSF81901">
    <property type="entry name" value="HCP-like"/>
    <property type="match status" value="1"/>
</dbReference>
<feature type="repeat" description="TPR" evidence="8">
    <location>
        <begin position="460"/>
        <end position="493"/>
    </location>
</feature>
<keyword evidence="5" id="KW-0677">Repeat</keyword>
<dbReference type="Pfam" id="PF01129">
    <property type="entry name" value="ART"/>
    <property type="match status" value="1"/>
</dbReference>
<dbReference type="EMBL" id="CAJNOW010021726">
    <property type="protein sequence ID" value="CAF1685213.1"/>
    <property type="molecule type" value="Genomic_DNA"/>
</dbReference>
<dbReference type="EC" id="2.4.2.31" evidence="9"/>
<comment type="caution">
    <text evidence="11">The sequence shown here is derived from an EMBL/GenBank/DDBJ whole genome shotgun (WGS) entry which is preliminary data.</text>
</comment>
<evidence type="ECO:0000313" key="12">
    <source>
        <dbReference type="EMBL" id="CAF3901434.1"/>
    </source>
</evidence>
<feature type="repeat" description="TPR" evidence="8">
    <location>
        <begin position="670"/>
        <end position="703"/>
    </location>
</feature>
<dbReference type="Proteomes" id="UP000663834">
    <property type="component" value="Unassembled WGS sequence"/>
</dbReference>
<accession>A0A816UNL0</accession>
<dbReference type="Pfam" id="PF13374">
    <property type="entry name" value="TPR_10"/>
    <property type="match status" value="2"/>
</dbReference>
<evidence type="ECO:0000313" key="13">
    <source>
        <dbReference type="EMBL" id="CAF3905030.1"/>
    </source>
</evidence>
<dbReference type="InterPro" id="IPR011990">
    <property type="entry name" value="TPR-like_helical_dom_sf"/>
</dbReference>
<organism evidence="11 14">
    <name type="scientific">Rotaria magnacalcarata</name>
    <dbReference type="NCBI Taxonomy" id="392030"/>
    <lineage>
        <taxon>Eukaryota</taxon>
        <taxon>Metazoa</taxon>
        <taxon>Spiralia</taxon>
        <taxon>Gnathifera</taxon>
        <taxon>Rotifera</taxon>
        <taxon>Eurotatoria</taxon>
        <taxon>Bdelloidea</taxon>
        <taxon>Philodinida</taxon>
        <taxon>Philodinidae</taxon>
        <taxon>Rotaria</taxon>
    </lineage>
</organism>
<dbReference type="InterPro" id="IPR019734">
    <property type="entry name" value="TPR_rpt"/>
</dbReference>
<evidence type="ECO:0000313" key="11">
    <source>
        <dbReference type="EMBL" id="CAF2114194.1"/>
    </source>
</evidence>
<dbReference type="SUPFAM" id="SSF56399">
    <property type="entry name" value="ADP-ribosylation"/>
    <property type="match status" value="1"/>
</dbReference>
<dbReference type="Gene3D" id="1.25.40.10">
    <property type="entry name" value="Tetratricopeptide repeat domain"/>
    <property type="match status" value="4"/>
</dbReference>
<comment type="similarity">
    <text evidence="1 9">Belongs to the Arg-specific ADP-ribosyltransferase family.</text>
</comment>
<dbReference type="GO" id="GO:0106274">
    <property type="term" value="F:NAD+-protein-arginine ADP-ribosyltransferase activity"/>
    <property type="evidence" value="ECO:0007669"/>
    <property type="project" value="UniProtKB-EC"/>
</dbReference>
<dbReference type="AlphaFoldDB" id="A0A816UNL0"/>
<dbReference type="OrthoDB" id="2017782at2759"/>
<keyword evidence="6 8" id="KW-0802">TPR repeat</keyword>
<name>A0A816UNL0_9BILA</name>
<dbReference type="PROSITE" id="PS50293">
    <property type="entry name" value="TPR_REGION"/>
    <property type="match status" value="5"/>
</dbReference>
<dbReference type="PRINTS" id="PR00381">
    <property type="entry name" value="KINESINLIGHT"/>
</dbReference>
<sequence length="851" mass="97302">MGGKNPKPTIPTSTTSADAMRPRRRIAQNYLVIWVDGKIDKKTEDCRNTLTQLRAVVSDVNVCTTPEQCLQFLNEMDEGKAFVISSGTLGQSLVNDIHNMSKVDAIYIFCGNKALHGSWTKEWPKIRGVFTSISPICESLKKVALECNHDSISMSFVPKRCTSDAASNDQNLNQLPPTYMYSLIFKDIVLEINDDDAKSLNTLDVYCKKQNIPDIEINELKRKYHQKSPVWWYTCEMFLYGMLNYGLRSLDMEAMSKLGFFIRSLHLQLKQLHQEQSVNFQKSFTVYRGQGLSKEDFQNLLDSKGGLLSFNNFLSTSMKEKVAMEFVERAMQKNQDTIGVMFIMTIDQIKIATSITPFAMIDDHSALPQEKEILFTMHTVFRVVDIKQAPKNNRLWEVQLAITDESDPQLSALTNSMKKEVSGQGWYRMGKLMLRVGQFDQAEELYSELLENVSSDSDRAHIYHQLGRVKWQQGQYEKEIAFYEKALIIYGKTLSEDDVSLTSIYSNIALAYKNVGHYSKALEFNEKSIKIQEIFLPPNHPNLASSYTCIGLVYNNMGDYSKALEFYEKSIKIKEISLPSTHPDLATSYNNIGLVYNNMGDYSKAFEFYEKSHQILEISLPQNHPNLASSYNNIGLVYNNMGDYSKSLEFYEKSTKIKETSLPPNHPNLAISYNNIGQVYNNMGDYSKALEFYEKSHKILEISLPQNHPNLATSYNDIGLVYNKMCDYSKSLEFYKKANNIWETALPPNHPHLATSYNNIGQVYKNMGDYSKSLEFYEKSLTMKEKVLHPAHPDLGTSYNNIGLLYDNMGEYLKALSYLEKSLDICRKSLPPTHPHTKIVLNAVERVKEKL</sequence>
<keyword evidence="9" id="KW-0520">NAD</keyword>
<keyword evidence="9" id="KW-0521">NADP</keyword>
<evidence type="ECO:0000256" key="1">
    <source>
        <dbReference type="ARBA" id="ARBA00009558"/>
    </source>
</evidence>
<evidence type="ECO:0000256" key="4">
    <source>
        <dbReference type="ARBA" id="ARBA00022695"/>
    </source>
</evidence>
<keyword evidence="3 9" id="KW-0808">Transferase</keyword>